<dbReference type="STRING" id="722438.F539_00545"/>
<sequence>MVLVKTKADFFMNQQLNTTRKSTAARGRMGLVGGILLVIGTCIGAGIFFKSERVLQNMGGNTTLALLVWLMAGITVILMGLALVEITAKAAFDDLALLSWTQKFTNNTFYKACKRFLIWIYLPTTFFFMPLYLVQSLQDGLRGFGVANHFNTPHDWAIWMVIVLLINLWFFFTSGLSVKWTSVQNVVLLLLKVIPLIAVVILALWLGASAEQMERQPVVPVKDFTAILPFFGWFSAMGAIFFAFDGFYVSAAAKTQLKKPKKLPQVMLLGLGIVVLIYSLIALSVSLTTPNGAFSGLGDWLKHKKLGWFFGVLNLLIALGVAGIINGFVMWTGKLTQSLIKSGELWVPDKCKLCLNKPKPVVGLIHAGILMVLTTVALSSLGGLLYLPKVNASYDGKGFKSMGCLLEFADLIATWTSVGIFWFLGLVLLGGLLQIKKPKRWYFRTTGWLAVVVIGLTTLVVMVQPFVDLGIAVFNRSYERIVANTILIAILVIIVLVMFFPTEPIKLRLWRKRIQAMEACGEDCDACVEY</sequence>
<feature type="transmembrane region" description="Helical" evidence="5">
    <location>
        <begin position="156"/>
        <end position="174"/>
    </location>
</feature>
<dbReference type="GO" id="GO:0016020">
    <property type="term" value="C:membrane"/>
    <property type="evidence" value="ECO:0007669"/>
    <property type="project" value="UniProtKB-SubCell"/>
</dbReference>
<evidence type="ECO:0000313" key="7">
    <source>
        <dbReference type="Proteomes" id="UP000007756"/>
    </source>
</evidence>
<feature type="transmembrane region" description="Helical" evidence="5">
    <location>
        <begin position="64"/>
        <end position="84"/>
    </location>
</feature>
<evidence type="ECO:0000256" key="3">
    <source>
        <dbReference type="ARBA" id="ARBA00022989"/>
    </source>
</evidence>
<proteinExistence type="predicted"/>
<keyword evidence="4 5" id="KW-0472">Membrane</keyword>
<keyword evidence="2 5" id="KW-0812">Transmembrane</keyword>
<dbReference type="HOGENOM" id="CLU_024309_0_0_14"/>
<dbReference type="GO" id="GO:0015179">
    <property type="term" value="F:L-amino acid transmembrane transporter activity"/>
    <property type="evidence" value="ECO:0007669"/>
    <property type="project" value="TreeGrafter"/>
</dbReference>
<feature type="transmembrane region" description="Helical" evidence="5">
    <location>
        <begin position="441"/>
        <end position="461"/>
    </location>
</feature>
<keyword evidence="3 5" id="KW-1133">Transmembrane helix</keyword>
<reference evidence="6 7" key="1">
    <citation type="journal article" date="2010" name="Appl. Environ. Microbiol.">
        <title>Targeted chromosomal knockouts in Mycoplasma pneumoniae.</title>
        <authorList>
            <person name="Krishnakumar R."/>
            <person name="Assad-Garcia N."/>
            <person name="Benders G.A."/>
            <person name="Phan Q."/>
            <person name="Montague M.G."/>
            <person name="Glass J.I."/>
        </authorList>
    </citation>
    <scope>NUCLEOTIDE SEQUENCE [LARGE SCALE GENOMIC DNA]</scope>
    <source>
        <strain evidence="7">ATCC 15531 / DSM 22911 / NBRC 14401 / NCTC 10119 / FH</strain>
    </source>
</reference>
<gene>
    <name evidence="6" type="ordered locus">MPNE_0111</name>
</gene>
<name>A0A0H3DLQ0_MYCPB</name>
<dbReference type="PANTHER" id="PTHR11785:SF512">
    <property type="entry name" value="SOBREMESA, ISOFORM B"/>
    <property type="match status" value="1"/>
</dbReference>
<dbReference type="PANTHER" id="PTHR11785">
    <property type="entry name" value="AMINO ACID TRANSPORTER"/>
    <property type="match status" value="1"/>
</dbReference>
<dbReference type="PaxDb" id="722438-MPNE_0111"/>
<dbReference type="AlphaFoldDB" id="A0A0H3DLQ0"/>
<feature type="transmembrane region" description="Helical" evidence="5">
    <location>
        <begin position="226"/>
        <end position="248"/>
    </location>
</feature>
<protein>
    <submittedName>
        <fullName evidence="6">Amino acid permease</fullName>
    </submittedName>
</protein>
<dbReference type="InterPro" id="IPR002293">
    <property type="entry name" value="AA/rel_permease1"/>
</dbReference>
<evidence type="ECO:0000256" key="2">
    <source>
        <dbReference type="ARBA" id="ARBA00022692"/>
    </source>
</evidence>
<evidence type="ECO:0000256" key="4">
    <source>
        <dbReference type="ARBA" id="ARBA00023136"/>
    </source>
</evidence>
<organism evidence="6 7">
    <name type="scientific">Mycoplasmoides pneumoniae (strain ATCC 15531 / DSM 23978 / CIP 103766 / NBRC 14401 / NCTC 10119 / FH)</name>
    <name type="common">Mycoplasma pneumoniae</name>
    <dbReference type="NCBI Taxonomy" id="722438"/>
    <lineage>
        <taxon>Bacteria</taxon>
        <taxon>Bacillati</taxon>
        <taxon>Mycoplasmatota</taxon>
        <taxon>Mycoplasmoidales</taxon>
        <taxon>Mycoplasmoidaceae</taxon>
        <taxon>Mycoplasmoides</taxon>
    </lineage>
</organism>
<accession>A0A0H3DLQ0</accession>
<evidence type="ECO:0000256" key="1">
    <source>
        <dbReference type="ARBA" id="ARBA00004141"/>
    </source>
</evidence>
<dbReference type="KEGG" id="mpj:MPNE_0111"/>
<dbReference type="PIRSF" id="PIRSF006060">
    <property type="entry name" value="AA_transporter"/>
    <property type="match status" value="1"/>
</dbReference>
<dbReference type="Pfam" id="PF13520">
    <property type="entry name" value="AA_permease_2"/>
    <property type="match status" value="1"/>
</dbReference>
<feature type="transmembrane region" description="Helical" evidence="5">
    <location>
        <begin position="116"/>
        <end position="136"/>
    </location>
</feature>
<dbReference type="EMBL" id="CP002077">
    <property type="protein sequence ID" value="ADK87221.1"/>
    <property type="molecule type" value="Genomic_DNA"/>
</dbReference>
<dbReference type="Proteomes" id="UP000007756">
    <property type="component" value="Chromosome"/>
</dbReference>
<feature type="transmembrane region" description="Helical" evidence="5">
    <location>
        <begin position="308"/>
        <end position="331"/>
    </location>
</feature>
<feature type="transmembrane region" description="Helical" evidence="5">
    <location>
        <begin position="361"/>
        <end position="388"/>
    </location>
</feature>
<evidence type="ECO:0000313" key="6">
    <source>
        <dbReference type="EMBL" id="ADK87221.1"/>
    </source>
</evidence>
<feature type="transmembrane region" description="Helical" evidence="5">
    <location>
        <begin position="481"/>
        <end position="502"/>
    </location>
</feature>
<dbReference type="eggNOG" id="COG0531">
    <property type="taxonomic scope" value="Bacteria"/>
</dbReference>
<dbReference type="InterPro" id="IPR050598">
    <property type="entry name" value="AminoAcid_Transporter"/>
</dbReference>
<dbReference type="Gene3D" id="1.20.1740.10">
    <property type="entry name" value="Amino acid/polyamine transporter I"/>
    <property type="match status" value="1"/>
</dbReference>
<feature type="transmembrane region" description="Helical" evidence="5">
    <location>
        <begin position="29"/>
        <end position="49"/>
    </location>
</feature>
<feature type="transmembrane region" description="Helical" evidence="5">
    <location>
        <begin position="268"/>
        <end position="288"/>
    </location>
</feature>
<comment type="subcellular location">
    <subcellularLocation>
        <location evidence="1">Membrane</location>
        <topology evidence="1">Multi-pass membrane protein</topology>
    </subcellularLocation>
</comment>
<evidence type="ECO:0000256" key="5">
    <source>
        <dbReference type="SAM" id="Phobius"/>
    </source>
</evidence>
<feature type="transmembrane region" description="Helical" evidence="5">
    <location>
        <begin position="408"/>
        <end position="429"/>
    </location>
</feature>
<dbReference type="PATRIC" id="fig|722438.3.peg.101"/>
<feature type="transmembrane region" description="Helical" evidence="5">
    <location>
        <begin position="186"/>
        <end position="206"/>
    </location>
</feature>